<keyword evidence="4" id="KW-0378">Hydrolase</keyword>
<dbReference type="EC" id="3.1.4.-" evidence="4"/>
<dbReference type="PANTHER" id="PTHR45228:SF5">
    <property type="entry name" value="CYCLIC DI-GMP PHOSPHODIESTERASE VC_1348-RELATED"/>
    <property type="match status" value="1"/>
</dbReference>
<dbReference type="InterPro" id="IPR001789">
    <property type="entry name" value="Sig_transdc_resp-reg_receiver"/>
</dbReference>
<evidence type="ECO:0000259" key="2">
    <source>
        <dbReference type="PROSITE" id="PS50110"/>
    </source>
</evidence>
<dbReference type="Pfam" id="PF00072">
    <property type="entry name" value="Response_reg"/>
    <property type="match status" value="1"/>
</dbReference>
<dbReference type="PROSITE" id="PS51832">
    <property type="entry name" value="HD_GYP"/>
    <property type="match status" value="1"/>
</dbReference>
<proteinExistence type="predicted"/>
<dbReference type="SMART" id="SM00471">
    <property type="entry name" value="HDc"/>
    <property type="match status" value="1"/>
</dbReference>
<feature type="domain" description="HD-GYP" evidence="3">
    <location>
        <begin position="143"/>
        <end position="359"/>
    </location>
</feature>
<dbReference type="SUPFAM" id="SSF109604">
    <property type="entry name" value="HD-domain/PDEase-like"/>
    <property type="match status" value="1"/>
</dbReference>
<dbReference type="Gene3D" id="1.10.3210.10">
    <property type="entry name" value="Hypothetical protein af1432"/>
    <property type="match status" value="1"/>
</dbReference>
<evidence type="ECO:0000259" key="3">
    <source>
        <dbReference type="PROSITE" id="PS51832"/>
    </source>
</evidence>
<name>A0ABM9DA66_9BACT</name>
<dbReference type="InterPro" id="IPR052020">
    <property type="entry name" value="Cyclic_di-GMP/3'3'-cGAMP_PDE"/>
</dbReference>
<dbReference type="PROSITE" id="PS50110">
    <property type="entry name" value="RESPONSE_REGULATORY"/>
    <property type="match status" value="1"/>
</dbReference>
<dbReference type="CDD" id="cd19920">
    <property type="entry name" value="REC_PA4781-like"/>
    <property type="match status" value="1"/>
</dbReference>
<keyword evidence="1" id="KW-0597">Phosphoprotein</keyword>
<dbReference type="Pfam" id="PF13487">
    <property type="entry name" value="HD_5"/>
    <property type="match status" value="1"/>
</dbReference>
<gene>
    <name evidence="4" type="ORF">GEAMG1_2210</name>
</gene>
<dbReference type="CDD" id="cd00077">
    <property type="entry name" value="HDc"/>
    <property type="match status" value="1"/>
</dbReference>
<dbReference type="PANTHER" id="PTHR45228">
    <property type="entry name" value="CYCLIC DI-GMP PHOSPHODIESTERASE TM_0186-RELATED"/>
    <property type="match status" value="1"/>
</dbReference>
<feature type="domain" description="Response regulatory" evidence="2">
    <location>
        <begin position="7"/>
        <end position="123"/>
    </location>
</feature>
<dbReference type="Proteomes" id="UP001295463">
    <property type="component" value="Chromosome"/>
</dbReference>
<evidence type="ECO:0000256" key="1">
    <source>
        <dbReference type="PROSITE-ProRule" id="PRU00169"/>
    </source>
</evidence>
<dbReference type="InterPro" id="IPR037522">
    <property type="entry name" value="HD_GYP_dom"/>
</dbReference>
<accession>A0ABM9DA66</accession>
<evidence type="ECO:0000313" key="4">
    <source>
        <dbReference type="EMBL" id="CAH2032046.1"/>
    </source>
</evidence>
<evidence type="ECO:0000313" key="5">
    <source>
        <dbReference type="Proteomes" id="UP001295463"/>
    </source>
</evidence>
<dbReference type="SUPFAM" id="SSF52172">
    <property type="entry name" value="CheY-like"/>
    <property type="match status" value="1"/>
</dbReference>
<feature type="modified residue" description="4-aspartylphosphate" evidence="1">
    <location>
        <position position="56"/>
    </location>
</feature>
<dbReference type="Gene3D" id="3.40.50.2300">
    <property type="match status" value="1"/>
</dbReference>
<keyword evidence="5" id="KW-1185">Reference proteome</keyword>
<organism evidence="4 5">
    <name type="scientific">Trichlorobacter ammonificans</name>
    <dbReference type="NCBI Taxonomy" id="2916410"/>
    <lineage>
        <taxon>Bacteria</taxon>
        <taxon>Pseudomonadati</taxon>
        <taxon>Thermodesulfobacteriota</taxon>
        <taxon>Desulfuromonadia</taxon>
        <taxon>Geobacterales</taxon>
        <taxon>Geobacteraceae</taxon>
        <taxon>Trichlorobacter</taxon>
    </lineage>
</organism>
<dbReference type="InterPro" id="IPR011006">
    <property type="entry name" value="CheY-like_superfamily"/>
</dbReference>
<dbReference type="GO" id="GO:0016787">
    <property type="term" value="F:hydrolase activity"/>
    <property type="evidence" value="ECO:0007669"/>
    <property type="project" value="UniProtKB-KW"/>
</dbReference>
<protein>
    <submittedName>
        <fullName evidence="4">Cyclic di-GMP phosphodiesterase VC_1348</fullName>
        <ecNumber evidence="4">3.1.4.-</ecNumber>
    </submittedName>
</protein>
<dbReference type="EMBL" id="OW150024">
    <property type="protein sequence ID" value="CAH2032046.1"/>
    <property type="molecule type" value="Genomic_DNA"/>
</dbReference>
<dbReference type="InterPro" id="IPR003607">
    <property type="entry name" value="HD/PDEase_dom"/>
</dbReference>
<dbReference type="SMART" id="SM00448">
    <property type="entry name" value="REC"/>
    <property type="match status" value="1"/>
</dbReference>
<reference evidence="4 5" key="1">
    <citation type="submission" date="2022-03" db="EMBL/GenBank/DDBJ databases">
        <authorList>
            <person name="Koch H."/>
        </authorList>
    </citation>
    <scope>NUCLEOTIDE SEQUENCE [LARGE SCALE GENOMIC DNA]</scope>
    <source>
        <strain evidence="4 5">G1</strain>
    </source>
</reference>
<sequence>MPEPKNTILVVDDTPANLQLLESILQEQGYAVRAAISGRLALKAAQAQAPDLILLDINMPDMSGFDVCRILKTDPNLAGIPVIFISAAVDTADKLRAFEEGGVDYITKPFQHQEVLARVVAHLELKRYRDYLEEMVQERTRDVQLTQDAVIYGLGILAEYRDPETGLHLKRTQRYVKILATHLQHHPRFQGCFDDTTIRLLYLSAPLHDIGKVGVPDTILLKPGPLTADEFDQMKRHTTYGREVIDRIAAGMNNDSAASFLSLAGDCAASHHEYWNGKGYSGLAGDAIPVAGRLMALADVYDALTSRRAYKPAFTHERAFTILTSGDGRTVPEQFDPAVLQAFVELRDTFKLIAFTLRDEDTPPATGF</sequence>
<dbReference type="RefSeq" id="WP_305732825.1">
    <property type="nucleotide sequence ID" value="NZ_OW150024.1"/>
</dbReference>